<dbReference type="InterPro" id="IPR011029">
    <property type="entry name" value="DEATH-like_dom_sf"/>
</dbReference>
<feature type="coiled-coil region" evidence="1">
    <location>
        <begin position="311"/>
        <end position="433"/>
    </location>
</feature>
<feature type="compositionally biased region" description="Polar residues" evidence="2">
    <location>
        <begin position="92"/>
        <end position="101"/>
    </location>
</feature>
<evidence type="ECO:0000256" key="3">
    <source>
        <dbReference type="SAM" id="Phobius"/>
    </source>
</evidence>
<feature type="transmembrane region" description="Helical" evidence="3">
    <location>
        <begin position="34"/>
        <end position="54"/>
    </location>
</feature>
<dbReference type="Proteomes" id="UP000678393">
    <property type="component" value="Unassembled WGS sequence"/>
</dbReference>
<dbReference type="GO" id="GO:0007165">
    <property type="term" value="P:signal transduction"/>
    <property type="evidence" value="ECO:0007669"/>
    <property type="project" value="InterPro"/>
</dbReference>
<proteinExistence type="predicted"/>
<evidence type="ECO:0000256" key="2">
    <source>
        <dbReference type="SAM" id="MobiDB-lite"/>
    </source>
</evidence>
<feature type="region of interest" description="Disordered" evidence="2">
    <location>
        <begin position="1"/>
        <end position="25"/>
    </location>
</feature>
<feature type="region of interest" description="Disordered" evidence="2">
    <location>
        <begin position="63"/>
        <end position="103"/>
    </location>
</feature>
<organism evidence="5 6">
    <name type="scientific">Candidula unifasciata</name>
    <dbReference type="NCBI Taxonomy" id="100452"/>
    <lineage>
        <taxon>Eukaryota</taxon>
        <taxon>Metazoa</taxon>
        <taxon>Spiralia</taxon>
        <taxon>Lophotrochozoa</taxon>
        <taxon>Mollusca</taxon>
        <taxon>Gastropoda</taxon>
        <taxon>Heterobranchia</taxon>
        <taxon>Euthyneura</taxon>
        <taxon>Panpulmonata</taxon>
        <taxon>Eupulmonata</taxon>
        <taxon>Stylommatophora</taxon>
        <taxon>Helicina</taxon>
        <taxon>Helicoidea</taxon>
        <taxon>Geomitridae</taxon>
        <taxon>Candidula</taxon>
    </lineage>
</organism>
<dbReference type="Gene3D" id="1.10.533.10">
    <property type="entry name" value="Death Domain, Fas"/>
    <property type="match status" value="1"/>
</dbReference>
<reference evidence="5" key="1">
    <citation type="submission" date="2021-04" db="EMBL/GenBank/DDBJ databases">
        <authorList>
            <consortium name="Molecular Ecology Group"/>
        </authorList>
    </citation>
    <scope>NUCLEOTIDE SEQUENCE</scope>
</reference>
<feature type="coiled-coil region" evidence="1">
    <location>
        <begin position="462"/>
        <end position="489"/>
    </location>
</feature>
<sequence>MQTVGSTMLERQWVHPHHSSPNKKESWNLQWRELSSMVIIIIDRIIIIIVIFYLQMSTSSENSRIMPEDNDMKRNTRPTNTSSNDSSRRPNNKQQKISSPQRKVIRDTVNSVRNKVKAFKKEHLGARSNFDFFACSKCLEEDILPAWRMPADVIFNSDDFLQLTLRKEVSEDIVGSDEYIDLISISKRAQVFDDLVFDSRTRLQRCLKQNVQTSCISLKEMAGEEPSIAVSEYEDRIVQHRKRTEFKIDELKENFKSYKQSSKPFVNFIKDGKEHTSLINHICNNILELCKLIENWVADDDRYPGKLLEELESNKKVRENLKDSLIQIEDKRMNNMQEVQKLRKSEFKAENDYMEHRKEKNKTKARKLELENRREILAEKAQMMRQERDKLKRALAERSIKSPRESSSNLEKLEMLETDIDKLDLEKMKMDEQLKKVDVLLRRATDRAYEQKVEAVTCRHLKEEMVKENKKLELEIQSINERIAIIDANNQVLIRIREMKLTPGLLPKYIKDQQKQKESISGGVQELTDACKLAAPYIGKDWQQVYFNLPFDPPRDVQKRHRDAEVLDNIAARNDVTWNDQALKSLDKWRAFHRHGNVRELIRTLRCVKKKQIAKQLEQKFITA</sequence>
<gene>
    <name evidence="5" type="ORF">CUNI_LOCUS9838</name>
</gene>
<keyword evidence="6" id="KW-1185">Reference proteome</keyword>
<dbReference type="EMBL" id="CAJHNH020001746">
    <property type="protein sequence ID" value="CAG5124280.1"/>
    <property type="molecule type" value="Genomic_DNA"/>
</dbReference>
<protein>
    <recommendedName>
        <fullName evidence="4">Death domain-containing protein</fullName>
    </recommendedName>
</protein>
<evidence type="ECO:0000313" key="6">
    <source>
        <dbReference type="Proteomes" id="UP000678393"/>
    </source>
</evidence>
<name>A0A8S3Z935_9EUPU</name>
<evidence type="ECO:0000259" key="4">
    <source>
        <dbReference type="PROSITE" id="PS50017"/>
    </source>
</evidence>
<comment type="caution">
    <text evidence="5">The sequence shown here is derived from an EMBL/GenBank/DDBJ whole genome shotgun (WGS) entry which is preliminary data.</text>
</comment>
<keyword evidence="3" id="KW-0472">Membrane</keyword>
<accession>A0A8S3Z935</accession>
<dbReference type="OrthoDB" id="6074551at2759"/>
<dbReference type="PROSITE" id="PS50017">
    <property type="entry name" value="DEATH_DOMAIN"/>
    <property type="match status" value="1"/>
</dbReference>
<dbReference type="InterPro" id="IPR000488">
    <property type="entry name" value="Death_dom"/>
</dbReference>
<keyword evidence="3" id="KW-1133">Transmembrane helix</keyword>
<keyword evidence="1" id="KW-0175">Coiled coil</keyword>
<keyword evidence="3" id="KW-0812">Transmembrane</keyword>
<evidence type="ECO:0000256" key="1">
    <source>
        <dbReference type="SAM" id="Coils"/>
    </source>
</evidence>
<dbReference type="AlphaFoldDB" id="A0A8S3Z935"/>
<feature type="domain" description="Death" evidence="4">
    <location>
        <begin position="538"/>
        <end position="621"/>
    </location>
</feature>
<evidence type="ECO:0000313" key="5">
    <source>
        <dbReference type="EMBL" id="CAG5124280.1"/>
    </source>
</evidence>